<proteinExistence type="predicted"/>
<dbReference type="EMBL" id="FO203431">
    <property type="protein sequence ID" value="CCH90570.1"/>
    <property type="molecule type" value="Genomic_DNA"/>
</dbReference>
<dbReference type="KEGG" id="mmar:MODMU_5193"/>
<evidence type="ECO:0000313" key="1">
    <source>
        <dbReference type="EMBL" id="CCH90570.1"/>
    </source>
</evidence>
<name>I4F4K7_MODI5</name>
<dbReference type="STRING" id="477641.MODMU_5193"/>
<evidence type="ECO:0000313" key="2">
    <source>
        <dbReference type="Proteomes" id="UP000006461"/>
    </source>
</evidence>
<organism evidence="1 2">
    <name type="scientific">Modestobacter italicus (strain DSM 44449 / CECT 9708 / BC 501)</name>
    <dbReference type="NCBI Taxonomy" id="2732864"/>
    <lineage>
        <taxon>Bacteria</taxon>
        <taxon>Bacillati</taxon>
        <taxon>Actinomycetota</taxon>
        <taxon>Actinomycetes</taxon>
        <taxon>Geodermatophilales</taxon>
        <taxon>Geodermatophilaceae</taxon>
        <taxon>Modestobacter</taxon>
    </lineage>
</organism>
<dbReference type="Proteomes" id="UP000006461">
    <property type="component" value="Chromosome"/>
</dbReference>
<sequence length="108" mass="10723">MRSLRGCRLLHPGECADCGVGSPPAPPVVGNPAVMNVDPAAELVGAVEDAAAETEAAWAGAEVAPVPQRGDGRAQEFSGFDDGEQFGLMAGGAVGHGGGLRIRSTGVA</sequence>
<keyword evidence="2" id="KW-1185">Reference proteome</keyword>
<dbReference type="AlphaFoldDB" id="I4F4K7"/>
<reference evidence="1 2" key="1">
    <citation type="journal article" date="2012" name="J. Bacteriol.">
        <title>Genome Sequence of Radiation-Resistant Modestobacter marinus Strain BC501, a Representative Actinobacterium That Thrives on Calcareous Stone Surfaces.</title>
        <authorList>
            <person name="Normand P."/>
            <person name="Gury J."/>
            <person name="Pujic P."/>
            <person name="Chouaia B."/>
            <person name="Crotti E."/>
            <person name="Brusetti L."/>
            <person name="Daffonchio D."/>
            <person name="Vacherie B."/>
            <person name="Barbe V."/>
            <person name="Medigue C."/>
            <person name="Calteau A."/>
            <person name="Ghodhbane-Gtari F."/>
            <person name="Essoussi I."/>
            <person name="Nouioui I."/>
            <person name="Abbassi-Ghozzi I."/>
            <person name="Gtari M."/>
        </authorList>
    </citation>
    <scope>NUCLEOTIDE SEQUENCE [LARGE SCALE GENOMIC DNA]</scope>
    <source>
        <strain evidence="2">BC 501</strain>
    </source>
</reference>
<gene>
    <name evidence="1" type="ordered locus">MODMU_5193</name>
</gene>
<protein>
    <submittedName>
        <fullName evidence="1">Uncharacterized protein</fullName>
    </submittedName>
</protein>
<dbReference type="HOGENOM" id="CLU_2193957_0_0_11"/>
<accession>I4F4K7</accession>